<dbReference type="EMBL" id="JALJAT010000002">
    <property type="protein sequence ID" value="KAK4472300.1"/>
    <property type="molecule type" value="Genomic_DNA"/>
</dbReference>
<name>A0AAE2D6V8_SCHME</name>
<reference evidence="2" key="1">
    <citation type="submission" date="2022-04" db="EMBL/GenBank/DDBJ databases">
        <authorList>
            <person name="Xu L."/>
            <person name="Lv Z."/>
        </authorList>
    </citation>
    <scope>NUCLEOTIDE SEQUENCE</scope>
    <source>
        <strain evidence="2">LV_2022a</strain>
    </source>
</reference>
<accession>A0AAE2D6V8</accession>
<evidence type="ECO:0000256" key="1">
    <source>
        <dbReference type="SAM" id="MobiDB-lite"/>
    </source>
</evidence>
<protein>
    <submittedName>
        <fullName evidence="2">Uncharacterized protein</fullName>
    </submittedName>
</protein>
<proteinExistence type="predicted"/>
<reference evidence="2" key="2">
    <citation type="journal article" date="2023" name="Infect Dis Poverty">
        <title>Chromosome-scale genome of the human blood fluke Schistosoma mekongi and its implications for public health.</title>
        <authorList>
            <person name="Zhou M."/>
            <person name="Xu L."/>
            <person name="Xu D."/>
            <person name="Chen W."/>
            <person name="Khan J."/>
            <person name="Hu Y."/>
            <person name="Huang H."/>
            <person name="Wei H."/>
            <person name="Zhang Y."/>
            <person name="Chusongsang P."/>
            <person name="Tanasarnprasert K."/>
            <person name="Hu X."/>
            <person name="Limpanont Y."/>
            <person name="Lv Z."/>
        </authorList>
    </citation>
    <scope>NUCLEOTIDE SEQUENCE</scope>
    <source>
        <strain evidence="2">LV_2022a</strain>
    </source>
</reference>
<feature type="compositionally biased region" description="Polar residues" evidence="1">
    <location>
        <begin position="52"/>
        <end position="66"/>
    </location>
</feature>
<dbReference type="AlphaFoldDB" id="A0AAE2D6V8"/>
<comment type="caution">
    <text evidence="2">The sequence shown here is derived from an EMBL/GenBank/DDBJ whole genome shotgun (WGS) entry which is preliminary data.</text>
</comment>
<dbReference type="Proteomes" id="UP001292079">
    <property type="component" value="Unassembled WGS sequence"/>
</dbReference>
<evidence type="ECO:0000313" key="3">
    <source>
        <dbReference type="Proteomes" id="UP001292079"/>
    </source>
</evidence>
<feature type="compositionally biased region" description="Polar residues" evidence="1">
    <location>
        <begin position="31"/>
        <end position="45"/>
    </location>
</feature>
<keyword evidence="3" id="KW-1185">Reference proteome</keyword>
<gene>
    <name evidence="2" type="ORF">MN116_003566</name>
</gene>
<evidence type="ECO:0000313" key="2">
    <source>
        <dbReference type="EMBL" id="KAK4472300.1"/>
    </source>
</evidence>
<feature type="compositionally biased region" description="Low complexity" evidence="1">
    <location>
        <begin position="7"/>
        <end position="18"/>
    </location>
</feature>
<sequence length="148" mass="17169">MDKSFPSKTKTTNSNSKSIRVSKMSREKGITHTNKAAKNSQNGQENARPKTIYSNDKNNNSSTIYTKENKPYCAPTITELSNYYSDEFFKHKKELNNRGKPGKHKHLDVPKCKDFERIPNETTITTKPHIIPITEVFDKKYFQDFPYM</sequence>
<organism evidence="2 3">
    <name type="scientific">Schistosoma mekongi</name>
    <name type="common">Parasitic worm</name>
    <dbReference type="NCBI Taxonomy" id="38744"/>
    <lineage>
        <taxon>Eukaryota</taxon>
        <taxon>Metazoa</taxon>
        <taxon>Spiralia</taxon>
        <taxon>Lophotrochozoa</taxon>
        <taxon>Platyhelminthes</taxon>
        <taxon>Trematoda</taxon>
        <taxon>Digenea</taxon>
        <taxon>Strigeidida</taxon>
        <taxon>Schistosomatoidea</taxon>
        <taxon>Schistosomatidae</taxon>
        <taxon>Schistosoma</taxon>
    </lineage>
</organism>
<feature type="region of interest" description="Disordered" evidence="1">
    <location>
        <begin position="1"/>
        <end position="67"/>
    </location>
</feature>